<dbReference type="RefSeq" id="WP_000573149.1">
    <property type="nucleotide sequence ID" value="NZ_KB976010.1"/>
</dbReference>
<organism evidence="1 2">
    <name type="scientific">Bacillus cereus TIAC219</name>
    <dbReference type="NCBI Taxonomy" id="718222"/>
    <lineage>
        <taxon>Bacteria</taxon>
        <taxon>Bacillati</taxon>
        <taxon>Bacillota</taxon>
        <taxon>Bacilli</taxon>
        <taxon>Bacillales</taxon>
        <taxon>Bacillaceae</taxon>
        <taxon>Bacillus</taxon>
        <taxon>Bacillus cereus group</taxon>
    </lineage>
</organism>
<evidence type="ECO:0008006" key="3">
    <source>
        <dbReference type="Google" id="ProtNLM"/>
    </source>
</evidence>
<dbReference type="InterPro" id="IPR027417">
    <property type="entry name" value="P-loop_NTPase"/>
</dbReference>
<protein>
    <recommendedName>
        <fullName evidence="3">AAA+ ATPase domain-containing protein</fullName>
    </recommendedName>
</protein>
<reference evidence="1 2" key="1">
    <citation type="submission" date="2013-01" db="EMBL/GenBank/DDBJ databases">
        <title>The Genome Sequence of Bacillus cereus TIAC219.</title>
        <authorList>
            <consortium name="The Broad Institute Genome Sequencing Platform"/>
            <consortium name="The Broad Institute Genome Sequencing Center for Infectious Disease"/>
            <person name="Feldgarden M."/>
            <person name="Van der Auwera G.A."/>
            <person name="Mahillon J."/>
            <person name="Duprez V."/>
            <person name="Timmery S."/>
            <person name="Mattelet C."/>
            <person name="Dierick K."/>
            <person name="Sun M."/>
            <person name="Yu Z."/>
            <person name="Zhu L."/>
            <person name="Hu X."/>
            <person name="Shank E.B."/>
            <person name="Swiecicka I."/>
            <person name="Hansen B.M."/>
            <person name="Andrup L."/>
            <person name="Walker B."/>
            <person name="Young S.K."/>
            <person name="Zeng Q."/>
            <person name="Gargeya S."/>
            <person name="Fitzgerald M."/>
            <person name="Haas B."/>
            <person name="Abouelleil A."/>
            <person name="Alvarado L."/>
            <person name="Arachchi H.M."/>
            <person name="Berlin A.M."/>
            <person name="Chapman S.B."/>
            <person name="Dewar J."/>
            <person name="Goldberg J."/>
            <person name="Griggs A."/>
            <person name="Gujja S."/>
            <person name="Hansen M."/>
            <person name="Howarth C."/>
            <person name="Imamovic A."/>
            <person name="Larimer J."/>
            <person name="McCowan C."/>
            <person name="Murphy C."/>
            <person name="Neiman D."/>
            <person name="Pearson M."/>
            <person name="Priest M."/>
            <person name="Roberts A."/>
            <person name="Saif S."/>
            <person name="Shea T."/>
            <person name="Sisk P."/>
            <person name="Sykes S."/>
            <person name="Wortman J."/>
            <person name="Nusbaum C."/>
            <person name="Birren B."/>
        </authorList>
    </citation>
    <scope>NUCLEOTIDE SEQUENCE [LARGE SCALE GENOMIC DNA]</scope>
    <source>
        <strain evidence="1 2">TIAC219</strain>
    </source>
</reference>
<proteinExistence type="predicted"/>
<dbReference type="EMBL" id="AHCJ01000075">
    <property type="protein sequence ID" value="EOQ58404.1"/>
    <property type="molecule type" value="Genomic_DNA"/>
</dbReference>
<comment type="caution">
    <text evidence="1">The sequence shown here is derived from an EMBL/GenBank/DDBJ whole genome shotgun (WGS) entry which is preliminary data.</text>
</comment>
<name>A0ABC9SRH4_BACCE</name>
<dbReference type="AlphaFoldDB" id="A0ABC9SRH4"/>
<evidence type="ECO:0000313" key="2">
    <source>
        <dbReference type="Proteomes" id="UP000014060"/>
    </source>
</evidence>
<dbReference type="SUPFAM" id="SSF52540">
    <property type="entry name" value="P-loop containing nucleoside triphosphate hydrolases"/>
    <property type="match status" value="1"/>
</dbReference>
<dbReference type="Gene3D" id="3.40.50.300">
    <property type="entry name" value="P-loop containing nucleotide triphosphate hydrolases"/>
    <property type="match status" value="1"/>
</dbReference>
<evidence type="ECO:0000313" key="1">
    <source>
        <dbReference type="EMBL" id="EOQ58404.1"/>
    </source>
</evidence>
<gene>
    <name evidence="1" type="ORF">IAY_06174</name>
</gene>
<dbReference type="Proteomes" id="UP000014060">
    <property type="component" value="Unassembled WGS sequence"/>
</dbReference>
<accession>A0ABC9SRH4</accession>
<sequence>MIESYVNIEKLQGNLIVVGKPLSGKTTTIKHIIPRLLVEYSSVLVVDVFEEYVEMSKNINGMKVYGIEDIIQKNNKSILIKDKMLTVLSQSDIIIIDNAGWIEQEYPSVLENILTYSQNKDTKILAVFQEEPSREIGKFFSQDLKVNWREKRVTNEFMETKEEMIGNILALYDQGRIKHIHNCIVESCNINPYEVKNFLEKELKDRTEYEILIFQDICEKACKYQELQQWLLRNKTAPIKVYG</sequence>